<dbReference type="EMBL" id="CP073754">
    <property type="protein sequence ID" value="QWF70947.1"/>
    <property type="molecule type" value="Genomic_DNA"/>
</dbReference>
<dbReference type="KEGG" id="mpad:KEF85_00110"/>
<reference evidence="3" key="1">
    <citation type="submission" date="2021-04" db="EMBL/GenBank/DDBJ databases">
        <title>Draft genome sequence data of methanotrophic Methylovulum sp. strain S1L and Methylomonas sp. strain S2AM isolated from boreal lake water columns.</title>
        <authorList>
            <person name="Rissanen A.J."/>
            <person name="Mangayil R."/>
            <person name="Svenning M.M."/>
            <person name="Khanongnuch R."/>
        </authorList>
    </citation>
    <scope>NUCLEOTIDE SEQUENCE</scope>
    <source>
        <strain evidence="3">S2AM</strain>
    </source>
</reference>
<sequence>MQLNAVSIHSPAKPKAGAFPDRSLISVARTEKLELVIHLLSNLQQALIICGPTGIGKTALLDLLHSRLGEPWRQCRLTGASALNFAGIISQLNSFLGTTDLLGYCQKQPVVLIIDNAGQLMAGLIEQLISFAESINGLQLVFAMTYDEYHIQRISDKALDDCHFIELPPLNIKECGDFIAYIASRTAKPGAAKLYSDEQLAEIYRDSHGIPGKILKFLATFNLGKTRHQTLTGARLVTGLALLGLVFGILPRLSGPDGLAFKQTFLAEFADSLFKLNPEKSSITTSDRLERKVLAPQAQVKPAQNADAQAPADTGNSHPVVNRPQLSIPVINKVQPVNISNTAALNPLQPIATIEAGPEKSKPDTGSQAWIMAQPGDNYTLQVMVLTDKAAVNRFLHKYPEYTKHLKTYSITKNTQEKYVLIYGSFNNLTEARTAKTQLPNEFKQSLERRLKYIQNESRQ</sequence>
<dbReference type="InterPro" id="IPR049945">
    <property type="entry name" value="AAA_22"/>
</dbReference>
<feature type="domain" description="SPOR" evidence="2">
    <location>
        <begin position="373"/>
        <end position="454"/>
    </location>
</feature>
<dbReference type="InterPro" id="IPR003593">
    <property type="entry name" value="AAA+_ATPase"/>
</dbReference>
<name>A0A975MNC1_9GAMM</name>
<dbReference type="Pfam" id="PF13401">
    <property type="entry name" value="AAA_22"/>
    <property type="match status" value="1"/>
</dbReference>
<dbReference type="InterPro" id="IPR007730">
    <property type="entry name" value="SPOR-like_dom"/>
</dbReference>
<dbReference type="RefSeq" id="WP_215582463.1">
    <property type="nucleotide sequence ID" value="NZ_CP073754.1"/>
</dbReference>
<keyword evidence="4" id="KW-1185">Reference proteome</keyword>
<dbReference type="PROSITE" id="PS51724">
    <property type="entry name" value="SPOR"/>
    <property type="match status" value="1"/>
</dbReference>
<dbReference type="Gene3D" id="3.40.50.300">
    <property type="entry name" value="P-loop containing nucleotide triphosphate hydrolases"/>
    <property type="match status" value="1"/>
</dbReference>
<dbReference type="Proteomes" id="UP000676649">
    <property type="component" value="Chromosome"/>
</dbReference>
<dbReference type="Gene3D" id="3.30.70.1070">
    <property type="entry name" value="Sporulation related repeat"/>
    <property type="match status" value="1"/>
</dbReference>
<evidence type="ECO:0000313" key="3">
    <source>
        <dbReference type="EMBL" id="QWF70947.1"/>
    </source>
</evidence>
<dbReference type="InterPro" id="IPR027417">
    <property type="entry name" value="P-loop_NTPase"/>
</dbReference>
<dbReference type="PANTHER" id="PTHR35894:SF1">
    <property type="entry name" value="PHOSPHORIBULOKINASE _ URIDINE KINASE FAMILY"/>
    <property type="match status" value="1"/>
</dbReference>
<feature type="region of interest" description="Disordered" evidence="1">
    <location>
        <begin position="296"/>
        <end position="319"/>
    </location>
</feature>
<dbReference type="SUPFAM" id="SSF52540">
    <property type="entry name" value="P-loop containing nucleoside triphosphate hydrolases"/>
    <property type="match status" value="1"/>
</dbReference>
<dbReference type="GO" id="GO:0042834">
    <property type="term" value="F:peptidoglycan binding"/>
    <property type="evidence" value="ECO:0007669"/>
    <property type="project" value="InterPro"/>
</dbReference>
<feature type="compositionally biased region" description="Low complexity" evidence="1">
    <location>
        <begin position="302"/>
        <end position="313"/>
    </location>
</feature>
<dbReference type="Pfam" id="PF05036">
    <property type="entry name" value="SPOR"/>
    <property type="match status" value="1"/>
</dbReference>
<organism evidence="3 4">
    <name type="scientific">Methylomonas paludis</name>
    <dbReference type="NCBI Taxonomy" id="1173101"/>
    <lineage>
        <taxon>Bacteria</taxon>
        <taxon>Pseudomonadati</taxon>
        <taxon>Pseudomonadota</taxon>
        <taxon>Gammaproteobacteria</taxon>
        <taxon>Methylococcales</taxon>
        <taxon>Methylococcaceae</taxon>
        <taxon>Methylomonas</taxon>
    </lineage>
</organism>
<proteinExistence type="predicted"/>
<accession>A0A975MNC1</accession>
<dbReference type="GO" id="GO:0016887">
    <property type="term" value="F:ATP hydrolysis activity"/>
    <property type="evidence" value="ECO:0007669"/>
    <property type="project" value="InterPro"/>
</dbReference>
<evidence type="ECO:0000256" key="1">
    <source>
        <dbReference type="SAM" id="MobiDB-lite"/>
    </source>
</evidence>
<dbReference type="PANTHER" id="PTHR35894">
    <property type="entry name" value="GENERAL SECRETION PATHWAY PROTEIN A-RELATED"/>
    <property type="match status" value="1"/>
</dbReference>
<evidence type="ECO:0000313" key="4">
    <source>
        <dbReference type="Proteomes" id="UP000676649"/>
    </source>
</evidence>
<protein>
    <submittedName>
        <fullName evidence="3">SPOR domain-containing protein</fullName>
    </submittedName>
</protein>
<dbReference type="CDD" id="cd00009">
    <property type="entry name" value="AAA"/>
    <property type="match status" value="1"/>
</dbReference>
<dbReference type="InterPro" id="IPR036680">
    <property type="entry name" value="SPOR-like_sf"/>
</dbReference>
<dbReference type="InterPro" id="IPR052026">
    <property type="entry name" value="ExeA_AAA_ATPase_DNA-bind"/>
</dbReference>
<gene>
    <name evidence="3" type="ORF">KEF85_00110</name>
</gene>
<dbReference type="SMART" id="SM00382">
    <property type="entry name" value="AAA"/>
    <property type="match status" value="1"/>
</dbReference>
<dbReference type="AlphaFoldDB" id="A0A975MNC1"/>
<evidence type="ECO:0000259" key="2">
    <source>
        <dbReference type="PROSITE" id="PS51724"/>
    </source>
</evidence>